<protein>
    <submittedName>
        <fullName evidence="1">Uncharacterized protein</fullName>
    </submittedName>
</protein>
<feature type="non-terminal residue" evidence="1">
    <location>
        <position position="1"/>
    </location>
</feature>
<organism evidence="1 2">
    <name type="scientific">Ignelater luminosus</name>
    <name type="common">Cucubano</name>
    <name type="synonym">Pyrophorus luminosus</name>
    <dbReference type="NCBI Taxonomy" id="2038154"/>
    <lineage>
        <taxon>Eukaryota</taxon>
        <taxon>Metazoa</taxon>
        <taxon>Ecdysozoa</taxon>
        <taxon>Arthropoda</taxon>
        <taxon>Hexapoda</taxon>
        <taxon>Insecta</taxon>
        <taxon>Pterygota</taxon>
        <taxon>Neoptera</taxon>
        <taxon>Endopterygota</taxon>
        <taxon>Coleoptera</taxon>
        <taxon>Polyphaga</taxon>
        <taxon>Elateriformia</taxon>
        <taxon>Elateroidea</taxon>
        <taxon>Elateridae</taxon>
        <taxon>Agrypninae</taxon>
        <taxon>Pyrophorini</taxon>
        <taxon>Ignelater</taxon>
    </lineage>
</organism>
<dbReference type="Proteomes" id="UP000801492">
    <property type="component" value="Unassembled WGS sequence"/>
</dbReference>
<keyword evidence="2" id="KW-1185">Reference proteome</keyword>
<gene>
    <name evidence="1" type="ORF">ILUMI_01865</name>
</gene>
<accession>A0A8K0DPW1</accession>
<sequence>SKITFRHSCNYILVCLSTNNYYPLQLNLTFFQKDYDIKMDILEVPLYNKSHFKYVEAGLVWYNRTQRAISAKWEYSYDPRNNSFIEVQLYKMMSNEYRFFPLTFKTSLCTEYKKNSFGMNDLLTRYSNVNLCDLRKGITYTMNKIIPDFSKFPPHLPVGSYKLLDFCFIMNFRV</sequence>
<dbReference type="EMBL" id="VTPC01000798">
    <property type="protein sequence ID" value="KAF2904300.1"/>
    <property type="molecule type" value="Genomic_DNA"/>
</dbReference>
<comment type="caution">
    <text evidence="1">The sequence shown here is derived from an EMBL/GenBank/DDBJ whole genome shotgun (WGS) entry which is preliminary data.</text>
</comment>
<evidence type="ECO:0000313" key="1">
    <source>
        <dbReference type="EMBL" id="KAF2904300.1"/>
    </source>
</evidence>
<name>A0A8K0DPW1_IGNLU</name>
<dbReference type="AlphaFoldDB" id="A0A8K0DPW1"/>
<reference evidence="1" key="1">
    <citation type="submission" date="2019-08" db="EMBL/GenBank/DDBJ databases">
        <title>The genome of the North American firefly Photinus pyralis.</title>
        <authorList>
            <consortium name="Photinus pyralis genome working group"/>
            <person name="Fallon T.R."/>
            <person name="Sander Lower S.E."/>
            <person name="Weng J.-K."/>
        </authorList>
    </citation>
    <scope>NUCLEOTIDE SEQUENCE</scope>
    <source>
        <strain evidence="1">TRF0915ILg1</strain>
        <tissue evidence="1">Whole body</tissue>
    </source>
</reference>
<dbReference type="OrthoDB" id="8180029at2759"/>
<proteinExistence type="predicted"/>
<evidence type="ECO:0000313" key="2">
    <source>
        <dbReference type="Proteomes" id="UP000801492"/>
    </source>
</evidence>